<dbReference type="EMBL" id="JBHSAO010000008">
    <property type="protein sequence ID" value="MFC4024696.1"/>
    <property type="molecule type" value="Genomic_DNA"/>
</dbReference>
<dbReference type="Proteomes" id="UP001595772">
    <property type="component" value="Unassembled WGS sequence"/>
</dbReference>
<evidence type="ECO:0000256" key="5">
    <source>
        <dbReference type="SAM" id="Phobius"/>
    </source>
</evidence>
<organism evidence="6 7">
    <name type="scientific">Oceanobacillus longus</name>
    <dbReference type="NCBI Taxonomy" id="930120"/>
    <lineage>
        <taxon>Bacteria</taxon>
        <taxon>Bacillati</taxon>
        <taxon>Bacillota</taxon>
        <taxon>Bacilli</taxon>
        <taxon>Bacillales</taxon>
        <taxon>Bacillaceae</taxon>
        <taxon>Oceanobacillus</taxon>
    </lineage>
</organism>
<reference evidence="7" key="1">
    <citation type="journal article" date="2019" name="Int. J. Syst. Evol. Microbiol.">
        <title>The Global Catalogue of Microorganisms (GCM) 10K type strain sequencing project: providing services to taxonomists for standard genome sequencing and annotation.</title>
        <authorList>
            <consortium name="The Broad Institute Genomics Platform"/>
            <consortium name="The Broad Institute Genome Sequencing Center for Infectious Disease"/>
            <person name="Wu L."/>
            <person name="Ma J."/>
        </authorList>
    </citation>
    <scope>NUCLEOTIDE SEQUENCE [LARGE SCALE GENOMIC DNA]</scope>
    <source>
        <strain evidence="7">IBRC-M 10703</strain>
    </source>
</reference>
<proteinExistence type="predicted"/>
<gene>
    <name evidence="6" type="ORF">ACFOUV_12910</name>
</gene>
<dbReference type="PANTHER" id="PTHR39157:SF1">
    <property type="entry name" value="DOXX FAMILY PROTEIN"/>
    <property type="match status" value="1"/>
</dbReference>
<name>A0ABV8H0H1_9BACI</name>
<dbReference type="InterPro" id="IPR032808">
    <property type="entry name" value="DoxX"/>
</dbReference>
<sequence>MVEVRKGTRGKEIIIEENPLSKWLFSNTNSAWIWLILRLYIGYTWLTAGFGKVTNDAWTGENAGTALGGYMSGVMETAADGVVAGWYATFLESVVIPNAVVFSYMVAWGELLIGLGLIVGLLTGIAAFFGALMNMSFLLAGTVSSNPVMLVIAMLLVLGWKVAGWYGLDRWALPKLGTPWQVKRKEE</sequence>
<comment type="caution">
    <text evidence="6">The sequence shown here is derived from an EMBL/GenBank/DDBJ whole genome shotgun (WGS) entry which is preliminary data.</text>
</comment>
<accession>A0ABV8H0H1</accession>
<feature type="transmembrane region" description="Helical" evidence="5">
    <location>
        <begin position="31"/>
        <end position="50"/>
    </location>
</feature>
<evidence type="ECO:0000256" key="2">
    <source>
        <dbReference type="ARBA" id="ARBA00022692"/>
    </source>
</evidence>
<keyword evidence="3 5" id="KW-1133">Transmembrane helix</keyword>
<feature type="transmembrane region" description="Helical" evidence="5">
    <location>
        <begin position="148"/>
        <end position="168"/>
    </location>
</feature>
<feature type="transmembrane region" description="Helical" evidence="5">
    <location>
        <begin position="84"/>
        <end position="104"/>
    </location>
</feature>
<dbReference type="Pfam" id="PF07681">
    <property type="entry name" value="DoxX"/>
    <property type="match status" value="1"/>
</dbReference>
<evidence type="ECO:0000313" key="6">
    <source>
        <dbReference type="EMBL" id="MFC4024696.1"/>
    </source>
</evidence>
<evidence type="ECO:0000256" key="3">
    <source>
        <dbReference type="ARBA" id="ARBA00022989"/>
    </source>
</evidence>
<dbReference type="RefSeq" id="WP_379497182.1">
    <property type="nucleotide sequence ID" value="NZ_JBHSAO010000008.1"/>
</dbReference>
<keyword evidence="2 5" id="KW-0812">Transmembrane</keyword>
<keyword evidence="7" id="KW-1185">Reference proteome</keyword>
<keyword evidence="4 5" id="KW-0472">Membrane</keyword>
<feature type="transmembrane region" description="Helical" evidence="5">
    <location>
        <begin position="111"/>
        <end position="133"/>
    </location>
</feature>
<protein>
    <submittedName>
        <fullName evidence="6">DoxX family protein</fullName>
    </submittedName>
</protein>
<dbReference type="PANTHER" id="PTHR39157">
    <property type="entry name" value="INTEGRAL MEMBRANE PROTEIN-RELATED"/>
    <property type="match status" value="1"/>
</dbReference>
<evidence type="ECO:0000256" key="4">
    <source>
        <dbReference type="ARBA" id="ARBA00023136"/>
    </source>
</evidence>
<evidence type="ECO:0000313" key="7">
    <source>
        <dbReference type="Proteomes" id="UP001595772"/>
    </source>
</evidence>
<evidence type="ECO:0000256" key="1">
    <source>
        <dbReference type="ARBA" id="ARBA00004141"/>
    </source>
</evidence>
<comment type="subcellular location">
    <subcellularLocation>
        <location evidence="1">Membrane</location>
        <topology evidence="1">Multi-pass membrane protein</topology>
    </subcellularLocation>
</comment>